<dbReference type="SMART" id="SM01301">
    <property type="entry name" value="PTPlike_phytase"/>
    <property type="match status" value="3"/>
</dbReference>
<dbReference type="RefSeq" id="XP_062622903.1">
    <property type="nucleotide sequence ID" value="XM_062766919.1"/>
</dbReference>
<feature type="region of interest" description="Disordered" evidence="1">
    <location>
        <begin position="386"/>
        <end position="409"/>
    </location>
</feature>
<dbReference type="InterPro" id="IPR050561">
    <property type="entry name" value="PTP"/>
</dbReference>
<feature type="region of interest" description="Disordered" evidence="1">
    <location>
        <begin position="1"/>
        <end position="52"/>
    </location>
</feature>
<feature type="compositionally biased region" description="Polar residues" evidence="1">
    <location>
        <begin position="74"/>
        <end position="86"/>
    </location>
</feature>
<feature type="compositionally biased region" description="Pro residues" evidence="1">
    <location>
        <begin position="21"/>
        <end position="36"/>
    </location>
</feature>
<dbReference type="GeneID" id="87803743"/>
<evidence type="ECO:0000313" key="3">
    <source>
        <dbReference type="Proteomes" id="UP000827549"/>
    </source>
</evidence>
<dbReference type="PANTHER" id="PTHR23339">
    <property type="entry name" value="TYROSINE SPECIFIC PROTEIN PHOSPHATASE AND DUAL SPECIFICITY PROTEIN PHOSPHATASE"/>
    <property type="match status" value="1"/>
</dbReference>
<dbReference type="Proteomes" id="UP000827549">
    <property type="component" value="Chromosome 1"/>
</dbReference>
<dbReference type="EMBL" id="CP086714">
    <property type="protein sequence ID" value="WOO76871.1"/>
    <property type="molecule type" value="Genomic_DNA"/>
</dbReference>
<dbReference type="InterPro" id="IPR029021">
    <property type="entry name" value="Prot-tyrosine_phosphatase-like"/>
</dbReference>
<evidence type="ECO:0000256" key="1">
    <source>
        <dbReference type="SAM" id="MobiDB-lite"/>
    </source>
</evidence>
<keyword evidence="3" id="KW-1185">Reference proteome</keyword>
<gene>
    <name evidence="2" type="primary">pald1</name>
    <name evidence="2" type="ORF">LOC62_01G000485</name>
</gene>
<feature type="region of interest" description="Disordered" evidence="1">
    <location>
        <begin position="64"/>
        <end position="92"/>
    </location>
</feature>
<evidence type="ECO:0000313" key="2">
    <source>
        <dbReference type="EMBL" id="WOO76871.1"/>
    </source>
</evidence>
<sequence>MSGPPPSPKQQPQREDAPRPSSVPPAADPRPFPPSQPMRSSSTQHVPARSSPLAPAGVISIAGSAAKPRRISHSTDLQRLGSSSSRTKGRALGLAQQLRAEGDGVVKRRSGGVLARGFILKTDHYPTGRALDLDLNVQGAPNFRAPDNEALNVFGVAQPTVAGLKSILTILNCQPAKPKTPETSPIDGPLHRRRSSAVAADTPGHTFWFSTREETLGGPESLTFSAGRPYVLRDGSNPFQTLALSDRASNLEDIERRLKIDILEEAKRYGGLILCHDEVQGGEIVPTWVSVDEKIIRTPKEVYDDVRNAGWRVDYWRIPVGPDRPIEDNYLDAYVSRLKDTDPLTTSLVFNCGMGVVRTTFAMVAALLVRRGQYLQRGLDDPFPTAAGSGFATPSSQSPAPGQAAQVLQQASQQQALNKSLLKVTRMLDENLPSRRSTAAIDLLSNNPNLLESLRRAHMGNYQVVLSLLSSLDHGRELKRLVDIIIDNCDQVINLRENVIEYRVKYSVAKGEDKNGHSWLDKAVRSLEQYFDLIVFAAYVESDVGMVSGTKFSSWLKARPEIWNQIKVLRRRWGDRLFAFAPANDLSVISRSLDLGDRRDQRRIDSGLDLEGGKVLGDEWAEHVVKNRNGIMLRASTLLKRDLWVSATAASTDGIRGAIGFRHVAGQSIYTTGQPTQDAIATILDIVQERSHSVNHVVWVCLREEPLVMINGAPFVLRRDTTALRNMRDYTGVSPARLEVLEERLKSDVVAELATFDGSVLLHAETANGKVVPLWEKVSKKDVDTLREVMDDIAAKQHDVVLTFERIPITSESSPDFHDITQLLDLCMRINMDKTAIILNDQLGRGRSSNTAAIVYLIERWLRLNRAHPPTTPLRQRTASRKSLMITGESRTSWQIINSALRVIRNGLEVKRVVDEAIDRTSATFNLRDAIEDFRDRAEQAHTPEEKNSYIEKGMHNLLRYFHLLVFQAYLDDTKPDDEEAYTFESFVKHRPVFKTLQKDLQEGGLESLTPLERTDPETGMALEDEVSNVVTNRSGAILSAQTILKSDFFSGLQKQSLPERVDGAANYRRLPLLLDGTPDAEAADPKAKFVYGTGMPSAEGLRNALIKMHAEPGGKRNVTWTSLREEPVLYVNSRPHVLRLIDKPVTNIETTGVTASVVERMEMQLKEDVLKEIRNGNGKLLLHDEVEIKPGVYEVIPIWETVELENVMTPKELYQQVENEHYQVDYQRIAITDEQAPLPGALQQIVGRVCTGLKEGHDFVFNCQMGRGRTTTGMIAASLIATIATETKEELAREEATDPEDEDDLLDLEDETQYLNGEYKTILQLVTVLSHGKDAKRITDKVVNLMEGVQNLRKAVYDFKLKVDAAEPGSVKFTTLQHQAINYLYRYGTLIVLANFLLEAKDRGVSLDKADFPQWLEQHREIRNVLSRKNLD</sequence>
<dbReference type="Gene3D" id="3.90.190.10">
    <property type="entry name" value="Protein tyrosine phosphatase superfamily"/>
    <property type="match status" value="3"/>
</dbReference>
<protein>
    <submittedName>
        <fullName evidence="2">Paladin</fullName>
    </submittedName>
</protein>
<dbReference type="SUPFAM" id="SSF52799">
    <property type="entry name" value="(Phosphotyrosine protein) phosphatases II"/>
    <property type="match status" value="3"/>
</dbReference>
<name>A0AAF1BEQ5_9TREE</name>
<accession>A0AAF1BEQ5</accession>
<organism evidence="2 3">
    <name type="scientific">Vanrija pseudolonga</name>
    <dbReference type="NCBI Taxonomy" id="143232"/>
    <lineage>
        <taxon>Eukaryota</taxon>
        <taxon>Fungi</taxon>
        <taxon>Dikarya</taxon>
        <taxon>Basidiomycota</taxon>
        <taxon>Agaricomycotina</taxon>
        <taxon>Tremellomycetes</taxon>
        <taxon>Trichosporonales</taxon>
        <taxon>Trichosporonaceae</taxon>
        <taxon>Vanrija</taxon>
    </lineage>
</organism>
<reference evidence="2" key="1">
    <citation type="submission" date="2023-10" db="EMBL/GenBank/DDBJ databases">
        <authorList>
            <person name="Noh H."/>
        </authorList>
    </citation>
    <scope>NUCLEOTIDE SEQUENCE</scope>
    <source>
        <strain evidence="2">DUCC4014</strain>
    </source>
</reference>
<proteinExistence type="predicted"/>
<dbReference type="Pfam" id="PF14566">
    <property type="entry name" value="PTPlike_phytase"/>
    <property type="match status" value="3"/>
</dbReference>
<dbReference type="CDD" id="cd14496">
    <property type="entry name" value="PTP_paladin"/>
    <property type="match status" value="1"/>
</dbReference>